<dbReference type="GO" id="GO:0000160">
    <property type="term" value="P:phosphorelay signal transduction system"/>
    <property type="evidence" value="ECO:0007669"/>
    <property type="project" value="InterPro"/>
</dbReference>
<feature type="modified residue" description="4-aspartylphosphate" evidence="4">
    <location>
        <position position="60"/>
    </location>
</feature>
<dbReference type="PANTHER" id="PTHR44591">
    <property type="entry name" value="STRESS RESPONSE REGULATOR PROTEIN 1"/>
    <property type="match status" value="1"/>
</dbReference>
<dbReference type="CDD" id="cd00156">
    <property type="entry name" value="REC"/>
    <property type="match status" value="1"/>
</dbReference>
<dbReference type="SMART" id="SM00448">
    <property type="entry name" value="REC"/>
    <property type="match status" value="1"/>
</dbReference>
<dbReference type="Gene3D" id="3.40.50.2300">
    <property type="match status" value="1"/>
</dbReference>
<dbReference type="EMBL" id="CP119312">
    <property type="protein sequence ID" value="WEK04586.1"/>
    <property type="molecule type" value="Genomic_DNA"/>
</dbReference>
<organism evidence="6 7">
    <name type="scientific">Candidatus Devosia phytovorans</name>
    <dbReference type="NCBI Taxonomy" id="3121372"/>
    <lineage>
        <taxon>Bacteria</taxon>
        <taxon>Pseudomonadati</taxon>
        <taxon>Pseudomonadota</taxon>
        <taxon>Alphaproteobacteria</taxon>
        <taxon>Hyphomicrobiales</taxon>
        <taxon>Devosiaceae</taxon>
        <taxon>Devosia</taxon>
    </lineage>
</organism>
<dbReference type="AlphaFoldDB" id="A0AAJ5VTM2"/>
<evidence type="ECO:0000313" key="7">
    <source>
        <dbReference type="Proteomes" id="UP001217476"/>
    </source>
</evidence>
<evidence type="ECO:0000313" key="6">
    <source>
        <dbReference type="EMBL" id="WEK04586.1"/>
    </source>
</evidence>
<evidence type="ECO:0000256" key="1">
    <source>
        <dbReference type="ARBA" id="ARBA00022553"/>
    </source>
</evidence>
<dbReference type="SUPFAM" id="SSF52172">
    <property type="entry name" value="CheY-like"/>
    <property type="match status" value="1"/>
</dbReference>
<dbReference type="Proteomes" id="UP001217476">
    <property type="component" value="Chromosome"/>
</dbReference>
<feature type="domain" description="Response regulatory" evidence="5">
    <location>
        <begin position="9"/>
        <end position="121"/>
    </location>
</feature>
<accession>A0AAJ5VTM2</accession>
<evidence type="ECO:0000256" key="2">
    <source>
        <dbReference type="ARBA" id="ARBA00023015"/>
    </source>
</evidence>
<reference evidence="6" key="1">
    <citation type="submission" date="2023-03" db="EMBL/GenBank/DDBJ databases">
        <title>Andean soil-derived lignocellulolytic bacterial consortium as a source of novel taxa and putative plastic-active enzymes.</title>
        <authorList>
            <person name="Diaz-Garcia L."/>
            <person name="Chuvochina M."/>
            <person name="Feuerriegel G."/>
            <person name="Bunk B."/>
            <person name="Sproer C."/>
            <person name="Streit W.R."/>
            <person name="Rodriguez L.M."/>
            <person name="Overmann J."/>
            <person name="Jimenez D.J."/>
        </authorList>
    </citation>
    <scope>NUCLEOTIDE SEQUENCE</scope>
    <source>
        <strain evidence="6">MAG 4196</strain>
    </source>
</reference>
<protein>
    <submittedName>
        <fullName evidence="6">Response regulator</fullName>
    </submittedName>
</protein>
<evidence type="ECO:0000256" key="3">
    <source>
        <dbReference type="ARBA" id="ARBA00023163"/>
    </source>
</evidence>
<dbReference type="InterPro" id="IPR001789">
    <property type="entry name" value="Sig_transdc_resp-reg_receiver"/>
</dbReference>
<evidence type="ECO:0000259" key="5">
    <source>
        <dbReference type="PROSITE" id="PS50110"/>
    </source>
</evidence>
<sequence>MTNHTPSRGFLIVDDEPIIRMDLADILKEHGYESWEAANVGEALSILNLSGDAFSGLITDINMPGTRSGIVLANHAKHVWPHLKIIVVSAGRKPSPGQLPVDTRFLAKPFAKTLLTEALSA</sequence>
<dbReference type="InterPro" id="IPR050595">
    <property type="entry name" value="Bact_response_regulator"/>
</dbReference>
<dbReference type="PROSITE" id="PS50110">
    <property type="entry name" value="RESPONSE_REGULATORY"/>
    <property type="match status" value="1"/>
</dbReference>
<proteinExistence type="predicted"/>
<evidence type="ECO:0000256" key="4">
    <source>
        <dbReference type="PROSITE-ProRule" id="PRU00169"/>
    </source>
</evidence>
<gene>
    <name evidence="6" type="ORF">P0Y65_20820</name>
</gene>
<dbReference type="Pfam" id="PF00072">
    <property type="entry name" value="Response_reg"/>
    <property type="match status" value="1"/>
</dbReference>
<dbReference type="PANTHER" id="PTHR44591:SF3">
    <property type="entry name" value="RESPONSE REGULATORY DOMAIN-CONTAINING PROTEIN"/>
    <property type="match status" value="1"/>
</dbReference>
<keyword evidence="3" id="KW-0804">Transcription</keyword>
<name>A0AAJ5VTM2_9HYPH</name>
<keyword evidence="1 4" id="KW-0597">Phosphoprotein</keyword>
<keyword evidence="2" id="KW-0805">Transcription regulation</keyword>
<dbReference type="InterPro" id="IPR011006">
    <property type="entry name" value="CheY-like_superfamily"/>
</dbReference>